<dbReference type="EMBL" id="JANKHO010000779">
    <property type="protein sequence ID" value="KAJ3506340.1"/>
    <property type="molecule type" value="Genomic_DNA"/>
</dbReference>
<proteinExistence type="predicted"/>
<name>A0A9W8MU68_9AGAR</name>
<feature type="region of interest" description="Disordered" evidence="1">
    <location>
        <begin position="697"/>
        <end position="758"/>
    </location>
</feature>
<evidence type="ECO:0000313" key="3">
    <source>
        <dbReference type="Proteomes" id="UP001148786"/>
    </source>
</evidence>
<evidence type="ECO:0000313" key="2">
    <source>
        <dbReference type="EMBL" id="KAJ3506340.1"/>
    </source>
</evidence>
<sequence>MKSEHTTGKTEQESEASIFPDGQAILDILERTKRAVSHHPHQPERVEEKEVPEVVPTPQLEDDEGYILTAFGDISLSNIDFVPGPNGVLSPTPDSKRKKKKQESPSKYPVPHVIRRVLPPSPSKASIARPELTFEDMVMDLKSRRIRGGQNSNPTTEAPSAKLAPGLEVVCPQPRRLIDMKNFGREAVLSALGSHDVDIENGSRPKKTEATEIAAERDENGASGPLPVPKIKQAPLRGSAKLPRRPPIPRWDVDNSVQGKINKSLVFVHVVLALSSVKALALTGKLVPHFIRLEGSSSEFMSLLSQSLAVEEEEDWEIVTADWWHTSYSAVPWSYNVLQDPGHKKRTFRGSVFYGKTGGGNADTVLNPDLVGVKAAMEAVTVYESAVGFDYLAFPTIEADELDPSALGSLLSREEGSRVWKERWDEQLEDLMHGHLSGSMNDSDESLSSSLMDSRSSLEDFLRCPSTLSSIDFTSSEGSIDSIGMPSTPKAKSSFNDIEIKDLSTQCQSLNASATSFVPNFCPQLNEEPLNFASLRDVPPPPSLSDFTFPTLNVPSVKIQRDDQGFFTEVQVEKTGNLLPAFLQEPSQRTRTRKSRTRQIVDRLRAEADEQDTKLYVNGVSPKYASHSPSPMLEDAPTMLPRRSVSEDGGERPSGFSTPEDDDGWIDIVNTTSSPSQKAKRTRELFRALTRRRTDSLTDENLKELMNAESNDGRRPSLTVSSSPSPSSRTPPPAPAVPADGWIETNTDHPKSQPHAQAKLGLGSQATGAGMPYFFSPYPPAVAVPMPYPATFMQIPASYPLGMAPVSVANAVQYMPTPVPTSFVPINILPSRPITKPHTSVNSMLPPTAPGYHSGRTAAKHQHPHHQTSSSSAVAPPLW</sequence>
<evidence type="ECO:0000256" key="1">
    <source>
        <dbReference type="SAM" id="MobiDB-lite"/>
    </source>
</evidence>
<feature type="compositionally biased region" description="Low complexity" evidence="1">
    <location>
        <begin position="716"/>
        <end position="728"/>
    </location>
</feature>
<feature type="compositionally biased region" description="Basic and acidic residues" evidence="1">
    <location>
        <begin position="41"/>
        <end position="52"/>
    </location>
</feature>
<dbReference type="Proteomes" id="UP001148786">
    <property type="component" value="Unassembled WGS sequence"/>
</dbReference>
<feature type="region of interest" description="Disordered" evidence="1">
    <location>
        <begin position="619"/>
        <end position="683"/>
    </location>
</feature>
<feature type="region of interest" description="Disordered" evidence="1">
    <location>
        <begin position="835"/>
        <end position="879"/>
    </location>
</feature>
<dbReference type="OrthoDB" id="2943086at2759"/>
<protein>
    <submittedName>
        <fullName evidence="2">Uncharacterized protein</fullName>
    </submittedName>
</protein>
<feature type="region of interest" description="Disordered" evidence="1">
    <location>
        <begin position="82"/>
        <end position="125"/>
    </location>
</feature>
<gene>
    <name evidence="2" type="ORF">NLJ89_g6924</name>
</gene>
<organism evidence="2 3">
    <name type="scientific">Agrocybe chaxingu</name>
    <dbReference type="NCBI Taxonomy" id="84603"/>
    <lineage>
        <taxon>Eukaryota</taxon>
        <taxon>Fungi</taxon>
        <taxon>Dikarya</taxon>
        <taxon>Basidiomycota</taxon>
        <taxon>Agaricomycotina</taxon>
        <taxon>Agaricomycetes</taxon>
        <taxon>Agaricomycetidae</taxon>
        <taxon>Agaricales</taxon>
        <taxon>Agaricineae</taxon>
        <taxon>Strophariaceae</taxon>
        <taxon>Agrocybe</taxon>
    </lineage>
</organism>
<keyword evidence="3" id="KW-1185">Reference proteome</keyword>
<reference evidence="2" key="1">
    <citation type="submission" date="2022-07" db="EMBL/GenBank/DDBJ databases">
        <title>Genome Sequence of Agrocybe chaxingu.</title>
        <authorList>
            <person name="Buettner E."/>
        </authorList>
    </citation>
    <scope>NUCLEOTIDE SEQUENCE</scope>
    <source>
        <strain evidence="2">MP-N11</strain>
    </source>
</reference>
<dbReference type="AlphaFoldDB" id="A0A9W8MU68"/>
<feature type="region of interest" description="Disordered" evidence="1">
    <location>
        <begin position="1"/>
        <end position="62"/>
    </location>
</feature>
<feature type="compositionally biased region" description="Basic and acidic residues" evidence="1">
    <location>
        <begin position="1"/>
        <end position="12"/>
    </location>
</feature>
<accession>A0A9W8MU68</accession>
<comment type="caution">
    <text evidence="2">The sequence shown here is derived from an EMBL/GenBank/DDBJ whole genome shotgun (WGS) entry which is preliminary data.</text>
</comment>